<evidence type="ECO:0000256" key="1">
    <source>
        <dbReference type="ARBA" id="ARBA00004138"/>
    </source>
</evidence>
<feature type="region of interest" description="Disordered" evidence="6">
    <location>
        <begin position="3613"/>
        <end position="3635"/>
    </location>
</feature>
<name>A0A212FA77_DANPL</name>
<evidence type="ECO:0000256" key="4">
    <source>
        <dbReference type="ARBA" id="ARBA00023069"/>
    </source>
</evidence>
<organism evidence="8 9">
    <name type="scientific">Danaus plexippus plexippus</name>
    <dbReference type="NCBI Taxonomy" id="278856"/>
    <lineage>
        <taxon>Eukaryota</taxon>
        <taxon>Metazoa</taxon>
        <taxon>Ecdysozoa</taxon>
        <taxon>Arthropoda</taxon>
        <taxon>Hexapoda</taxon>
        <taxon>Insecta</taxon>
        <taxon>Pterygota</taxon>
        <taxon>Neoptera</taxon>
        <taxon>Endopterygota</taxon>
        <taxon>Lepidoptera</taxon>
        <taxon>Glossata</taxon>
        <taxon>Ditrysia</taxon>
        <taxon>Papilionoidea</taxon>
        <taxon>Nymphalidae</taxon>
        <taxon>Danainae</taxon>
        <taxon>Danaini</taxon>
        <taxon>Danaina</taxon>
        <taxon>Danaus</taxon>
        <taxon>Danaus</taxon>
    </lineage>
</organism>
<dbReference type="PANTHER" id="PTHR23053:SF0">
    <property type="entry name" value="HYDROCEPHALUS-INDUCING PROTEIN HOMOLOG"/>
    <property type="match status" value="1"/>
</dbReference>
<evidence type="ECO:0000313" key="8">
    <source>
        <dbReference type="EMBL" id="OWR50630.1"/>
    </source>
</evidence>
<dbReference type="InterPro" id="IPR033305">
    <property type="entry name" value="Hydin-like"/>
</dbReference>
<feature type="domain" description="HYDIN/VesB/CFA65-like Ig-like" evidence="7">
    <location>
        <begin position="231"/>
        <end position="304"/>
    </location>
</feature>
<dbReference type="STRING" id="278856.A0A212FA77"/>
<dbReference type="PANTHER" id="PTHR23053">
    <property type="entry name" value="DLEC1 DELETED IN LUNG AND ESOPHAGEAL CANCER 1"/>
    <property type="match status" value="1"/>
</dbReference>
<dbReference type="InterPro" id="IPR053879">
    <property type="entry name" value="HYDIN_VesB_CFA65-like_Ig"/>
</dbReference>
<protein>
    <recommendedName>
        <fullName evidence="7">HYDIN/VesB/CFA65-like Ig-like domain-containing protein</fullName>
    </recommendedName>
</protein>
<proteinExistence type="predicted"/>
<dbReference type="InterPro" id="IPR013783">
    <property type="entry name" value="Ig-like_fold"/>
</dbReference>
<comment type="caution">
    <text evidence="8">The sequence shown here is derived from an EMBL/GenBank/DDBJ whole genome shotgun (WGS) entry which is preliminary data.</text>
</comment>
<accession>A0A212FA77</accession>
<comment type="subcellular location">
    <subcellularLocation>
        <location evidence="1">Cell projection</location>
        <location evidence="1">Cilium</location>
    </subcellularLocation>
    <subcellularLocation>
        <location evidence="2">Cytoplasm</location>
    </subcellularLocation>
</comment>
<evidence type="ECO:0000256" key="2">
    <source>
        <dbReference type="ARBA" id="ARBA00004496"/>
    </source>
</evidence>
<dbReference type="Gene3D" id="2.60.40.10">
    <property type="entry name" value="Immunoglobulins"/>
    <property type="match status" value="16"/>
</dbReference>
<evidence type="ECO:0000256" key="3">
    <source>
        <dbReference type="ARBA" id="ARBA00022490"/>
    </source>
</evidence>
<keyword evidence="4" id="KW-0969">Cilium</keyword>
<dbReference type="EMBL" id="AGBW02009514">
    <property type="protein sequence ID" value="OWR50630.1"/>
    <property type="molecule type" value="Genomic_DNA"/>
</dbReference>
<dbReference type="GO" id="GO:0003341">
    <property type="term" value="P:cilium movement"/>
    <property type="evidence" value="ECO:0007669"/>
    <property type="project" value="TreeGrafter"/>
</dbReference>
<dbReference type="eggNOG" id="ENOG502QQ4F">
    <property type="taxonomic scope" value="Eukaryota"/>
</dbReference>
<evidence type="ECO:0000256" key="5">
    <source>
        <dbReference type="ARBA" id="ARBA00023273"/>
    </source>
</evidence>
<dbReference type="InParanoid" id="A0A212FA77"/>
<evidence type="ECO:0000313" key="9">
    <source>
        <dbReference type="Proteomes" id="UP000007151"/>
    </source>
</evidence>
<dbReference type="GO" id="GO:1904158">
    <property type="term" value="P:axonemal central apparatus assembly"/>
    <property type="evidence" value="ECO:0007669"/>
    <property type="project" value="TreeGrafter"/>
</dbReference>
<dbReference type="GO" id="GO:0005930">
    <property type="term" value="C:axoneme"/>
    <property type="evidence" value="ECO:0007669"/>
    <property type="project" value="TreeGrafter"/>
</dbReference>
<keyword evidence="9" id="KW-1185">Reference proteome</keyword>
<evidence type="ECO:0000259" key="7">
    <source>
        <dbReference type="Pfam" id="PF22544"/>
    </source>
</evidence>
<evidence type="ECO:0000256" key="6">
    <source>
        <dbReference type="SAM" id="MobiDB-lite"/>
    </source>
</evidence>
<reference evidence="8 9" key="1">
    <citation type="journal article" date="2011" name="Cell">
        <title>The monarch butterfly genome yields insights into long-distance migration.</title>
        <authorList>
            <person name="Zhan S."/>
            <person name="Merlin C."/>
            <person name="Boore J.L."/>
            <person name="Reppert S.M."/>
        </authorList>
    </citation>
    <scope>NUCLEOTIDE SEQUENCE [LARGE SCALE GENOMIC DNA]</scope>
    <source>
        <strain evidence="8">F-2</strain>
    </source>
</reference>
<keyword evidence="5" id="KW-0966">Cell projection</keyword>
<gene>
    <name evidence="8" type="ORF">KGM_211175</name>
</gene>
<dbReference type="Proteomes" id="UP000007151">
    <property type="component" value="Unassembled WGS sequence"/>
</dbReference>
<dbReference type="KEGG" id="dpl:KGM_211175"/>
<sequence length="4925" mass="558630">MFGQSSLSAARPPLTLFANLAPYADEIVSKTLAPPTLFLNCHELVKQRVRVQALELSDMEILHKFKQNGYFTADLYHLLAKKRISDPSEEITPSEYEKEMRMSTAERLKSLNTVNVDNIVSTTKNRKAVLSFTPKLIVFQNFKPNDNIVAKFSVKNISKSPVYLNMVYKESSYFFIKPCGGQLLSRLAPGISVSFAITFQPVQYEDYTHRVTFYTDLDQYVLPIIAMGPRPVFNFPDEIVIPKIPLKIENHVIFPVHNVGMIHAGFRLTARCPFSVQPKSGYLNPNQKIDITVGFKSMHLGERVGIMNATFETGENFCIKLVGVTHTVNIQLEKAVVRFLDTYNTMVRQQSFKITNKSDHIISYMCMKNSCVIGDFENKVKLATVFYDLKENESKKSNKMVYYDVLSSEEHERVYTRVFFDEMQALVADESLHFQDTHFSISPIEGNLWPNKTTELTITFAPKQIGEFEAIVFLDIDGVVERVPLKMVGTSLPPLINLNLETLDMDRVYINKTYNYEIVAMNKGHINGVIVYKELPPLFGSIITCTPQMHCMRPGDIEKFIISFCNSNQGPFFEEINFAIRETNVILKVYLKGVVIYPSLMFSMPCLDFGMVSLGISKTLEVEVINESVVHVDANVKISSDGPEISSITLIDYSVADKPKPKIPQWPREFHIEPQKIHILPESRVSIKVKLTANLIRANQTSLELELDKSDSPPIVLPVTFNAMVPIITPVPDIKLRACFLDFPYKQEIHVFCSDFWGYFSLVEPEIESTLEVDVDVKEGIIKPNSVLILPVTIKTSVLGVQEYSIKLSLFGLSKPVEICHITGCGVRPIVTCNPMALHWGQVKLLSKTHKTLVLCNDSPVIVNFKVSLLNRDGRWHIYPTEGHILPESESELSVSLYLIDADSYTNKAVIQLEKVKDILVPLSATGIGTSILVGELRDRVILGRHFTKIPLQCKVIMENCGTRMHALEWSEHYKAPKTKQNTTGFFNLEPRVFKMAAGEKLELNITGLSYKTTTVKEMWYLVGSVEGINKKELLLECQIVAEFVDPKIEVSSSSIEFQYDYGPYSEYYKLTDLVTIKNVSKLPLDFEINVKPPFAIIQKTSSYKILPAEENLCGCIWYRESDLNINNIINENGQQSKVFIDYLTLKPVNPLRKGPLHFFQDINKIKGAFNLTHLVEERLEDQDIMKIQILFDTTKHTSLKSRVYCDLMRLKFKGHKNKDAIKLVGKINFPNIFVLSPRVDFQYVLNGRIESRTIKIQNTTPLMVCYRFNWKKCTISHIVPDEGLKEELDSKITLYHQESTTETTQYSGAEELHEILPCRTAAEALFIDDELDQSHAQDVILSYKQEVKATHTTSSQSLTAEDPELINYKIMQKIVPMLDMECDGEFEWSYKFLKLNRKQNVSINDLFYLIPFSGLLKPNEVQNVNIMFRPKTDISVRATLECEVLGGPPETIIKVLEPEEQIEMKVEMRPGVMGYFQTKFLLEIGHLPLLHIEVFGWGVIPQVYFCLPRPDIFKLDEQVGYHAIPKLTTEYLQAVSEIFAVGTSEHLNSPLTEKCFEDPTLQHDWHICSSWDLYPSIMDIELAIERQLIIDHIKLRPDILTSYFTTGKMGPIPGFLTVPYVIDFGVVITGSTIQCSVEIINYGPIVSKLHFAKGTNIPTWLSLKLCGKLNPGEKGKLEVSFAPTSTDFTELEQNVETSFNIEVPCGVIIPIHITALCAVPYLVSNIKEIDFGSVRCGDKITCSIPLKNIGKPACIWFVTLKLRSPGSSPMTILDSSGKYEPGEGGWLSVAFKPTIEGLLIFKYHMNPNRMTIPITGKGIMPQVHIIGPNVAFPPTLPWSETSDIYFGLTNPCPFPVELIIAHSDKMWQQEEEIYQLLYKYYNKPDEMLVPSIEPGTGFPFEVTNFYTKFKETVKRKLKSPKNPTKSSSVKESTSVKKVRNEAEIISDVIKEFKEKNMDPLKESLCVYDTVSTETGTEKYSNGILIFVHGSPCEGNLIKIYVNPILFAELIIASLKISTEVQCQEMAYSLGKALQLPTINIDLCIVEALCVCTCPAKILITSAIEEMYAIYRKGASNKTGSEEDENVDEISSEEVEDKFDIMLKKIEYLAINKNVGTPKSKLGDKKKKKSPTSSVASQSALGAIGSTTMFQMDLMLELLTEFFKLPKFDRGFIVDTLTSEILKNPPLALSTIIKAKHTIWNVHLVLCQSDFNKWVQSYEEAQREIDQIDENTPKEYDETEIANIIESFEAMESEEYENADPELKAIYISYGLENRRKNHLEKVGYRKDSVAKLKSAKDHSKSILVIEKSESKKKIKKEEMKAKPTSEYLIMNTKYNEYLKNTFENLINIANNWVFEEEDVGFPLYGFNGQVINAAQKKAKKKSDVQIQMSEVSFSERGFPLTIITCPCLRYKKVLVHKFATSTLIQEALREEEKYDVLKCPIDKKSYTVLLPKTFPSINHEEPLEWKYLDEPPVTSSQTSTSEIPVASLEKVMGNESETEVTYPLPLRTVKSLTDINTRIVLHPGDLVRCKYSFSPKVEGNFSVKRFVEVSGWPESRVDINVSGICDLPRLDSRPKKMFENFVRRTLEDQVYKVTYLDDQKLFEFGPIFVGMNRIYEEKYTIDIRNSSLITTDIEVEFLEETSVFIIDKTTLILEPGCRGKLEVSAAPTEVGVHTSVLMFCVKDNPEIVTVTVACRGVVPIVEILPLTKMIEYGKHLLYRREDDRFIVKNDSILPIKWQIRNASEFVEDFIISESSGVVLRHDNQVVPVTYIACRVGVVSNKALTIDIYDAEGRGEPMLTDVLFLSAECYDVMVDCAYENPSENFLNYGNVKVNSTVYREMLKKVKNFPEPSLLRSFEAIQECGVVPPTLKLVIIEFECTPTTSMNLVNVPAYICSILDGSKNQVVVAKFPVCISIASFYNTFTLFPLGELNFHIIAVGSGVMRDVILNNTSKCPVTYEIVLPPKYQPHPEDPQPQMKLKDNKLKNPPLKCGNFLILNDDNLLAPGTSRTLQIQFLATAAKTFEETIHFIISDTCPAEAQGVPLKLVGTGAMPTLDFWNLETTFREHLIVKNLSDYKVHESSPHCVFVEDSVTLHFFAVNVNSSYVAIVDLYNSGLVACALTMKLHYQSNTEHSIFSLDKYQTHIEPLLHKNLGIIFSPKALEEYRAVLEIRLKLLQNQEQSFKICLIGEGVIPRIFLISPPLKHQRIALLHFPVTCLGSMTSKKIRFKNVSSVQTIVVAEVQFSKKEERPVFWLTSASDSEHMIIYGNNDDMNIVMKLMLKPNEIATLYVYYNPIRRGRTSCDVKLTIVENPYEHFTVVLCEAEAFMEDVILTGLEMLFMDIDLDVFKGSGEGTLSTVSTLDSRKKSKSATIERRKSRASEIKKSKRISQASVKMSDTTSSAEHSILKYILNFGGCELAVMHRRTVIMVNNSEKVYRFKWGELENIVVKPSVGYISPAEEKDIEIVFFSIQPIVIKKELLYLTLTAISDDFLTLDMKATTWDNRQTVTIFDHNTNADLNQRFETPLDELVNQNTEPSADVIQMIIVLSALTEYTKYTCNLKAEKRLDDTFIYQTRSFNFKVHNIGKVPMKLVWNFIIDDNYPARIDKYVPREENESANEEAGENDERKPAEQIVNKNDNPSKITLFSDSTGRESVDTWFEADLPFVIKPERECLKPNESREFKVTFAPLEAFLFNVRLKSSIDNLDPYDQNISCKIRAKSLIPYVHLNIEESDYITSGRRKKTGVALPPHINVLEFNVLGSGCYKKAFNIINPTCEGYEFIFEMVMSDKPDLIPMHCNMLKGYVEGGTSTEVVFTFSPTAPGTYESQWKFIIPVHSLVMNLLVVGIVHEPDVMFVPTILIIRNSLVGFTTTHTVVLKNTENESLNYEFKGNSLCNESGKTPVVVEPEVGVLRPRSETPVKIIYTPIQDGPLSFKIFCSVTYLTKLITLCVNALSYSIKPKVTYYLIGNDHILQSDAITNIHLDQTASTYERTIPFTIKNDGSATFFFDWRYNTSGVRKYLNMYVEPSSGHVTPAAEVDCILHFTLKKVPVQSFPVKLFIPDGPEYMIYLHAEIKKPSYSFSCMEYDFGRCIVNAPDSTYKKNLGVYNNDSEPITVDLNFSNVPELFVSYNRESSIEPKNRLKISVFFRPKQVKEYEFKLQFWVNSLCEEIVTIKGEGIPLLFDLYEGCQKSFDLGPVKVGEKIIRQIEVMNHSKVPIEASYIFRVMHPNVEDTTKSEGTSVCLVPSGTTLQADAGPSRGHMLQQYKHDKIQEQITMDVQNSLASLKVIPTKCLIKPYMKVPLKIMFKPVGMISDLNVQLNMKVFEFERPLVRLSGSATGMSLCFSQNSLQFGRVRKRGCKILKVMLFNKGDFGARFWWQPLISNEFLISPMHGNISAHTNVTFTITFRPVNHNPFIKVWASCNIENYKPLELALYATCVDTGNVQMKTLYFECPVREIDTQYVVVTNPSDDMWLVLSEVSGGPFETLKEFNVEPNSTMDIPIYFKPKTVGKHESQVLFSPLGESALFITLVAAATHPNPNGNVNITVSAKELHTEHLLVYNITEFPETYLVSTEFVKISPDKFDGYYEIKHPETIKVWGEASATCRWTFVCYEECEIIAKVMFVNEDSREYQFYNVVVSVTESKIVDTLTFVSAARESMRKELVLINPLSEDANFSIRCDHLECPDTLLITRNSEATLVMVYSPLVVGQVEDVLEVSNPLVGSYIYKVILKCLPAKVKNLEFTTSLGSSIPLRLRVQNKTDVRTDFIATVSHPSIITEKDYELGPFEKGKFQTWFEPTVLGVQNCKVSFNSPVAGEFVFNIKGRALEPKPQGPFEIKSGGSVVITFKNVFEDVRMFKIYVDREEFYVRTLYEPVKSKTELSIPVFFNPGTSRTSTSTLTGCLTVETYDPPEPRVQWTYFLEGIL</sequence>
<dbReference type="Pfam" id="PF22544">
    <property type="entry name" value="HYDIN_VesB_CFA65-like_Ig"/>
    <property type="match status" value="1"/>
</dbReference>
<keyword evidence="3" id="KW-0963">Cytoplasm</keyword>